<dbReference type="Pfam" id="PF00593">
    <property type="entry name" value="TonB_dep_Rec_b-barrel"/>
    <property type="match status" value="1"/>
</dbReference>
<dbReference type="GO" id="GO:0009279">
    <property type="term" value="C:cell outer membrane"/>
    <property type="evidence" value="ECO:0007669"/>
    <property type="project" value="UniProtKB-SubCell"/>
</dbReference>
<dbReference type="InterPro" id="IPR039426">
    <property type="entry name" value="TonB-dep_rcpt-like"/>
</dbReference>
<dbReference type="CDD" id="cd01347">
    <property type="entry name" value="ligand_gated_channel"/>
    <property type="match status" value="1"/>
</dbReference>
<comment type="caution">
    <text evidence="15">The sequence shown here is derived from an EMBL/GenBank/DDBJ whole genome shotgun (WGS) entry which is preliminary data.</text>
</comment>
<keyword evidence="8" id="KW-0675">Receptor</keyword>
<dbReference type="Pfam" id="PF07715">
    <property type="entry name" value="Plug"/>
    <property type="match status" value="1"/>
</dbReference>
<evidence type="ECO:0000313" key="15">
    <source>
        <dbReference type="EMBL" id="EQB08878.1"/>
    </source>
</evidence>
<dbReference type="PANTHER" id="PTHR32552">
    <property type="entry name" value="FERRICHROME IRON RECEPTOR-RELATED"/>
    <property type="match status" value="1"/>
</dbReference>
<comment type="similarity">
    <text evidence="2 10 11">Belongs to the TonB-dependent receptor family.</text>
</comment>
<name>T0H9U5_9SPHN</name>
<dbReference type="Gene3D" id="2.170.130.10">
    <property type="entry name" value="TonB-dependent receptor, plug domain"/>
    <property type="match status" value="1"/>
</dbReference>
<feature type="domain" description="TonB-dependent receptor-like beta-barrel" evidence="13">
    <location>
        <begin position="227"/>
        <end position="673"/>
    </location>
</feature>
<dbReference type="InterPro" id="IPR037066">
    <property type="entry name" value="Plug_dom_sf"/>
</dbReference>
<dbReference type="SUPFAM" id="SSF56935">
    <property type="entry name" value="Porins"/>
    <property type="match status" value="1"/>
</dbReference>
<dbReference type="GO" id="GO:0015344">
    <property type="term" value="F:siderophore uptake transmembrane transporter activity"/>
    <property type="evidence" value="ECO:0007669"/>
    <property type="project" value="TreeGrafter"/>
</dbReference>
<organism evidence="15 16">
    <name type="scientific">Sphingobium quisquiliarum P25</name>
    <dbReference type="NCBI Taxonomy" id="1329909"/>
    <lineage>
        <taxon>Bacteria</taxon>
        <taxon>Pseudomonadati</taxon>
        <taxon>Pseudomonadota</taxon>
        <taxon>Alphaproteobacteria</taxon>
        <taxon>Sphingomonadales</taxon>
        <taxon>Sphingomonadaceae</taxon>
        <taxon>Sphingobium</taxon>
    </lineage>
</organism>
<feature type="domain" description="TonB-dependent receptor plug" evidence="14">
    <location>
        <begin position="56"/>
        <end position="160"/>
    </location>
</feature>
<dbReference type="GO" id="GO:0015891">
    <property type="term" value="P:siderophore transport"/>
    <property type="evidence" value="ECO:0007669"/>
    <property type="project" value="InterPro"/>
</dbReference>
<keyword evidence="6 11" id="KW-0798">TonB box</keyword>
<proteinExistence type="inferred from homology"/>
<feature type="chain" id="PRO_5004563723" description="TonB-denpendent receptor" evidence="12">
    <location>
        <begin position="24"/>
        <end position="703"/>
    </location>
</feature>
<keyword evidence="4 10" id="KW-1134">Transmembrane beta strand</keyword>
<evidence type="ECO:0000256" key="3">
    <source>
        <dbReference type="ARBA" id="ARBA00022448"/>
    </source>
</evidence>
<feature type="signal peptide" evidence="12">
    <location>
        <begin position="1"/>
        <end position="23"/>
    </location>
</feature>
<evidence type="ECO:0000259" key="13">
    <source>
        <dbReference type="Pfam" id="PF00593"/>
    </source>
</evidence>
<dbReference type="InterPro" id="IPR036942">
    <property type="entry name" value="Beta-barrel_TonB_sf"/>
</dbReference>
<keyword evidence="7 10" id="KW-0472">Membrane</keyword>
<comment type="subcellular location">
    <subcellularLocation>
        <location evidence="1 10">Cell outer membrane</location>
        <topology evidence="1 10">Multi-pass membrane protein</topology>
    </subcellularLocation>
</comment>
<dbReference type="RefSeq" id="WP_021237713.1">
    <property type="nucleotide sequence ID" value="NZ_ATHO01000061.1"/>
</dbReference>
<evidence type="ECO:0000256" key="9">
    <source>
        <dbReference type="ARBA" id="ARBA00023237"/>
    </source>
</evidence>
<evidence type="ECO:0000256" key="1">
    <source>
        <dbReference type="ARBA" id="ARBA00004571"/>
    </source>
</evidence>
<dbReference type="Gene3D" id="2.40.170.20">
    <property type="entry name" value="TonB-dependent receptor, beta-barrel domain"/>
    <property type="match status" value="1"/>
</dbReference>
<dbReference type="InterPro" id="IPR012910">
    <property type="entry name" value="Plug_dom"/>
</dbReference>
<dbReference type="EMBL" id="ATHO01000061">
    <property type="protein sequence ID" value="EQB08878.1"/>
    <property type="molecule type" value="Genomic_DNA"/>
</dbReference>
<dbReference type="GO" id="GO:0038023">
    <property type="term" value="F:signaling receptor activity"/>
    <property type="evidence" value="ECO:0007669"/>
    <property type="project" value="InterPro"/>
</dbReference>
<reference evidence="15 16" key="1">
    <citation type="journal article" date="2013" name="Genome Announc.">
        <title>Draft Genome Sequence of Sphingobium quisquiliarum Strain P25T, a Novel Hexachlorocyclohexane (HCH)-Degrading Bacterium Isolated from an HCH Dumpsite.</title>
        <authorList>
            <person name="Kumar Singh A."/>
            <person name="Sangwan N."/>
            <person name="Sharma A."/>
            <person name="Gupta V."/>
            <person name="Khurana J.P."/>
            <person name="Lal R."/>
        </authorList>
    </citation>
    <scope>NUCLEOTIDE SEQUENCE [LARGE SCALE GENOMIC DNA]</scope>
    <source>
        <strain evidence="15 16">P25</strain>
    </source>
</reference>
<evidence type="ECO:0000256" key="5">
    <source>
        <dbReference type="ARBA" id="ARBA00022692"/>
    </source>
</evidence>
<keyword evidence="12" id="KW-0732">Signal</keyword>
<dbReference type="InterPro" id="IPR010105">
    <property type="entry name" value="TonB_sidphr_rcpt"/>
</dbReference>
<accession>T0H9U5</accession>
<evidence type="ECO:0000313" key="16">
    <source>
        <dbReference type="Proteomes" id="UP000015525"/>
    </source>
</evidence>
<evidence type="ECO:0008006" key="17">
    <source>
        <dbReference type="Google" id="ProtNLM"/>
    </source>
</evidence>
<gene>
    <name evidence="15" type="ORF">L288_07120</name>
</gene>
<evidence type="ECO:0000256" key="8">
    <source>
        <dbReference type="ARBA" id="ARBA00023170"/>
    </source>
</evidence>
<dbReference type="AlphaFoldDB" id="T0H9U5"/>
<keyword evidence="9 10" id="KW-0998">Cell outer membrane</keyword>
<evidence type="ECO:0000259" key="14">
    <source>
        <dbReference type="Pfam" id="PF07715"/>
    </source>
</evidence>
<evidence type="ECO:0000256" key="12">
    <source>
        <dbReference type="SAM" id="SignalP"/>
    </source>
</evidence>
<evidence type="ECO:0000256" key="6">
    <source>
        <dbReference type="ARBA" id="ARBA00023077"/>
    </source>
</evidence>
<evidence type="ECO:0000256" key="11">
    <source>
        <dbReference type="RuleBase" id="RU003357"/>
    </source>
</evidence>
<dbReference type="PATRIC" id="fig|1329909.3.peg.1376"/>
<keyword evidence="3 10" id="KW-0813">Transport</keyword>
<sequence length="703" mass="76433">MTISRFALCAATSLAALSSAAHAAEAEPSDTILVTGLRAETSLDTVSSGSRLGLTVFETPASIEVLDGDAIRARGDISIQEAVSRATGITFQGSPGNGNTALAARGFSGHGSVQLLVDGMRLFVASGTLTFPVDPWTVERVDVLRGPSSVISGEGAIGGAINVIMKKPVTDRTVMQARVAYGSDNAVQIAGDIGGPIGGGLSYRLTASATRSDGWLDRNSENQNLAISGALRWDATPTLSFTLASDYGNVHILPYFGTPLNDGRFDKRLREINFNITDSENHFRDSWTRLSTEWQASDTVTLRNAAYYLQSNRDYLNAENYRFSPATGLVTRGDYLNIIHRQDQYGDRGDITIRTPLGGSVENSLLVGFDVNRIKFRHINNSPYGGSSVVDPFDFDPGSFISPVPTTLGFRTLTIQYSLFMEDQLKLSDWLSLVGGFRQDWYELERIDARTPANGFKRKYNSTSGRIGVVLNPTPDTSLYGSFTVGTDPIGTLITTSNSQKDFGLSPARQFEVGVKQRFLDGRGSASIALFDIEKRRLLSPDPDNRLITQQIGRRTSKGIEATLALQLTDAFGIEANGTVLKARFKEFGEIVGGAIIDRAGNTPPGIPSKTANISANWRFIEPLQARVSARFVDKRWSNNANSLRVPGYEVVDVGLRWTISEKVAVDGRVSNVFDKIYSTGSNSSQWLLGAPRRFDVRLDMSL</sequence>
<protein>
    <recommendedName>
        <fullName evidence="17">TonB-denpendent receptor</fullName>
    </recommendedName>
</protein>
<dbReference type="InterPro" id="IPR000531">
    <property type="entry name" value="Beta-barrel_TonB"/>
</dbReference>
<dbReference type="PANTHER" id="PTHR32552:SF84">
    <property type="entry name" value="TONB-DEPENDENT RECEPTOR-RELATED"/>
    <property type="match status" value="1"/>
</dbReference>
<evidence type="ECO:0000256" key="2">
    <source>
        <dbReference type="ARBA" id="ARBA00009810"/>
    </source>
</evidence>
<evidence type="ECO:0000256" key="7">
    <source>
        <dbReference type="ARBA" id="ARBA00023136"/>
    </source>
</evidence>
<evidence type="ECO:0000256" key="10">
    <source>
        <dbReference type="PROSITE-ProRule" id="PRU01360"/>
    </source>
</evidence>
<evidence type="ECO:0000256" key="4">
    <source>
        <dbReference type="ARBA" id="ARBA00022452"/>
    </source>
</evidence>
<dbReference type="PROSITE" id="PS52016">
    <property type="entry name" value="TONB_DEPENDENT_REC_3"/>
    <property type="match status" value="1"/>
</dbReference>
<dbReference type="Proteomes" id="UP000015525">
    <property type="component" value="Unassembled WGS sequence"/>
</dbReference>
<keyword evidence="16" id="KW-1185">Reference proteome</keyword>
<keyword evidence="5 10" id="KW-0812">Transmembrane</keyword>
<dbReference type="NCBIfam" id="TIGR01783">
    <property type="entry name" value="TonB-siderophor"/>
    <property type="match status" value="1"/>
</dbReference>